<evidence type="ECO:0000313" key="2">
    <source>
        <dbReference type="Proteomes" id="UP000630353"/>
    </source>
</evidence>
<organism evidence="1 2">
    <name type="scientific">Thalassobaculum fulvum</name>
    <dbReference type="NCBI Taxonomy" id="1633335"/>
    <lineage>
        <taxon>Bacteria</taxon>
        <taxon>Pseudomonadati</taxon>
        <taxon>Pseudomonadota</taxon>
        <taxon>Alphaproteobacteria</taxon>
        <taxon>Rhodospirillales</taxon>
        <taxon>Thalassobaculaceae</taxon>
        <taxon>Thalassobaculum</taxon>
    </lineage>
</organism>
<accession>A0A918XPL4</accession>
<sequence>MMVDTKDALMALAAEAVALRRVSGGDAWVVLDRLASALRSDADAVADIVAMDGPDGALLVRDRAAQADTFLFV</sequence>
<proteinExistence type="predicted"/>
<evidence type="ECO:0000313" key="1">
    <source>
        <dbReference type="EMBL" id="GHD41053.1"/>
    </source>
</evidence>
<dbReference type="AlphaFoldDB" id="A0A918XPL4"/>
<dbReference type="RefSeq" id="WP_189987316.1">
    <property type="nucleotide sequence ID" value="NZ_BMZS01000001.1"/>
</dbReference>
<reference evidence="1" key="1">
    <citation type="journal article" date="2014" name="Int. J. Syst. Evol. Microbiol.">
        <title>Complete genome sequence of Corynebacterium casei LMG S-19264T (=DSM 44701T), isolated from a smear-ripened cheese.</title>
        <authorList>
            <consortium name="US DOE Joint Genome Institute (JGI-PGF)"/>
            <person name="Walter F."/>
            <person name="Albersmeier A."/>
            <person name="Kalinowski J."/>
            <person name="Ruckert C."/>
        </authorList>
    </citation>
    <scope>NUCLEOTIDE SEQUENCE</scope>
    <source>
        <strain evidence="1">KCTC 42651</strain>
    </source>
</reference>
<comment type="caution">
    <text evidence="1">The sequence shown here is derived from an EMBL/GenBank/DDBJ whole genome shotgun (WGS) entry which is preliminary data.</text>
</comment>
<gene>
    <name evidence="1" type="ORF">GCM10017083_04950</name>
</gene>
<dbReference type="Proteomes" id="UP000630353">
    <property type="component" value="Unassembled WGS sequence"/>
</dbReference>
<name>A0A918XPL4_9PROT</name>
<keyword evidence="2" id="KW-1185">Reference proteome</keyword>
<reference evidence="1" key="2">
    <citation type="submission" date="2020-09" db="EMBL/GenBank/DDBJ databases">
        <authorList>
            <person name="Sun Q."/>
            <person name="Kim S."/>
        </authorList>
    </citation>
    <scope>NUCLEOTIDE SEQUENCE</scope>
    <source>
        <strain evidence="1">KCTC 42651</strain>
    </source>
</reference>
<protein>
    <submittedName>
        <fullName evidence="1">Uncharacterized protein</fullName>
    </submittedName>
</protein>
<dbReference type="EMBL" id="BMZS01000001">
    <property type="protein sequence ID" value="GHD41053.1"/>
    <property type="molecule type" value="Genomic_DNA"/>
</dbReference>